<dbReference type="SMART" id="SM00062">
    <property type="entry name" value="PBPb"/>
    <property type="match status" value="1"/>
</dbReference>
<comment type="caution">
    <text evidence="4">The sequence shown here is derived from an EMBL/GenBank/DDBJ whole genome shotgun (WGS) entry which is preliminary data.</text>
</comment>
<feature type="chain" id="PRO_5026177419" evidence="2">
    <location>
        <begin position="27"/>
        <end position="259"/>
    </location>
</feature>
<sequence length="259" mass="29524">MRQARRHCLTSLCGAALSAVPLLSWARPPAVRELVAAGTRNEAIFERLPNGQFTGLGTDLVRLLAQRHGYQVRFEIYPWRRALEVVSGANSDMLVAAYRSAERQRVMRFSEQPFFRDDVVFYVRADSMPVWEGDYALLKGRRIVVINGWHYGVAFAKALPQLRVSVTNTVENGLRMLAYGHVELFATNRRDTEPVVKTLGLQDKVLPLAPMIDMQDAYFAYPLKPRYPELSAQMDRMLLELKRNGELQKLARRYGVTLP</sequence>
<dbReference type="Gene3D" id="3.40.190.10">
    <property type="entry name" value="Periplasmic binding protein-like II"/>
    <property type="match status" value="2"/>
</dbReference>
<name>A0A6I2KUX0_9BURK</name>
<dbReference type="Pfam" id="PF00497">
    <property type="entry name" value="SBP_bac_3"/>
    <property type="match status" value="1"/>
</dbReference>
<feature type="domain" description="Solute-binding protein family 3/N-terminal" evidence="3">
    <location>
        <begin position="33"/>
        <end position="258"/>
    </location>
</feature>
<dbReference type="EMBL" id="WKJK01000003">
    <property type="protein sequence ID" value="MRW89583.1"/>
    <property type="molecule type" value="Genomic_DNA"/>
</dbReference>
<dbReference type="Proteomes" id="UP000433309">
    <property type="component" value="Unassembled WGS sequence"/>
</dbReference>
<dbReference type="PANTHER" id="PTHR35936">
    <property type="entry name" value="MEMBRANE-BOUND LYTIC MUREIN TRANSGLYCOSYLASE F"/>
    <property type="match status" value="1"/>
</dbReference>
<protein>
    <submittedName>
        <fullName evidence="4">Transporter substrate-binding domain-containing protein</fullName>
    </submittedName>
</protein>
<evidence type="ECO:0000256" key="2">
    <source>
        <dbReference type="SAM" id="SignalP"/>
    </source>
</evidence>
<evidence type="ECO:0000313" key="5">
    <source>
        <dbReference type="Proteomes" id="UP000433309"/>
    </source>
</evidence>
<evidence type="ECO:0000256" key="1">
    <source>
        <dbReference type="ARBA" id="ARBA00022729"/>
    </source>
</evidence>
<accession>A0A6I2KUX0</accession>
<keyword evidence="5" id="KW-1185">Reference proteome</keyword>
<reference evidence="4 5" key="1">
    <citation type="submission" date="2019-11" db="EMBL/GenBank/DDBJ databases">
        <title>Novel species isolated from a subtropical stream in China.</title>
        <authorList>
            <person name="Lu H."/>
        </authorList>
    </citation>
    <scope>NUCLEOTIDE SEQUENCE [LARGE SCALE GENOMIC DNA]</scope>
    <source>
        <strain evidence="4 5">FT80W</strain>
    </source>
</reference>
<keyword evidence="1 2" id="KW-0732">Signal</keyword>
<gene>
    <name evidence="4" type="ORF">GJ699_06275</name>
</gene>
<dbReference type="PANTHER" id="PTHR35936:SF25">
    <property type="entry name" value="ABC TRANSPORTER SUBSTRATE-BINDING PROTEIN"/>
    <property type="match status" value="1"/>
</dbReference>
<organism evidence="4 5">
    <name type="scientific">Duganella guangzhouensis</name>
    <dbReference type="NCBI Taxonomy" id="2666084"/>
    <lineage>
        <taxon>Bacteria</taxon>
        <taxon>Pseudomonadati</taxon>
        <taxon>Pseudomonadota</taxon>
        <taxon>Betaproteobacteria</taxon>
        <taxon>Burkholderiales</taxon>
        <taxon>Oxalobacteraceae</taxon>
        <taxon>Telluria group</taxon>
        <taxon>Duganella</taxon>
    </lineage>
</organism>
<dbReference type="AlphaFoldDB" id="A0A6I2KUX0"/>
<proteinExistence type="predicted"/>
<dbReference type="InterPro" id="IPR001638">
    <property type="entry name" value="Solute-binding_3/MltF_N"/>
</dbReference>
<feature type="signal peptide" evidence="2">
    <location>
        <begin position="1"/>
        <end position="26"/>
    </location>
</feature>
<dbReference type="SUPFAM" id="SSF53850">
    <property type="entry name" value="Periplasmic binding protein-like II"/>
    <property type="match status" value="1"/>
</dbReference>
<evidence type="ECO:0000259" key="3">
    <source>
        <dbReference type="SMART" id="SM00062"/>
    </source>
</evidence>
<evidence type="ECO:0000313" key="4">
    <source>
        <dbReference type="EMBL" id="MRW89583.1"/>
    </source>
</evidence>